<keyword evidence="5" id="KW-1185">Reference proteome</keyword>
<dbReference type="Proteomes" id="UP001304650">
    <property type="component" value="Chromosome"/>
</dbReference>
<dbReference type="InterPro" id="IPR000307">
    <property type="entry name" value="Ribosomal_bS16"/>
</dbReference>
<dbReference type="PANTHER" id="PTHR12919">
    <property type="entry name" value="30S RIBOSOMAL PROTEIN S16"/>
    <property type="match status" value="1"/>
</dbReference>
<dbReference type="HAMAP" id="MF_00385">
    <property type="entry name" value="Ribosomal_bS16"/>
    <property type="match status" value="1"/>
</dbReference>
<dbReference type="EMBL" id="CP130319">
    <property type="protein sequence ID" value="WNR46619.1"/>
    <property type="molecule type" value="Genomic_DNA"/>
</dbReference>
<organism evidence="4 5">
    <name type="scientific">Paenibacillus roseopurpureus</name>
    <dbReference type="NCBI Taxonomy" id="2918901"/>
    <lineage>
        <taxon>Bacteria</taxon>
        <taxon>Bacillati</taxon>
        <taxon>Bacillota</taxon>
        <taxon>Bacilli</taxon>
        <taxon>Bacillales</taxon>
        <taxon>Paenibacillaceae</taxon>
        <taxon>Paenibacillus</taxon>
    </lineage>
</organism>
<dbReference type="InterPro" id="IPR023803">
    <property type="entry name" value="Ribosomal_bS16_dom_sf"/>
</dbReference>
<dbReference type="GO" id="GO:0006412">
    <property type="term" value="P:translation"/>
    <property type="evidence" value="ECO:0007669"/>
    <property type="project" value="UniProtKB-UniRule"/>
</dbReference>
<name>A0AA96LST7_9BACL</name>
<evidence type="ECO:0000256" key="1">
    <source>
        <dbReference type="ARBA" id="ARBA00022980"/>
    </source>
</evidence>
<keyword evidence="2 3" id="KW-0687">Ribonucleoprotein</keyword>
<dbReference type="SUPFAM" id="SSF54565">
    <property type="entry name" value="Ribosomal protein S16"/>
    <property type="match status" value="1"/>
</dbReference>
<dbReference type="Pfam" id="PF00886">
    <property type="entry name" value="Ribosomal_S16"/>
    <property type="match status" value="1"/>
</dbReference>
<dbReference type="GO" id="GO:0005737">
    <property type="term" value="C:cytoplasm"/>
    <property type="evidence" value="ECO:0007669"/>
    <property type="project" value="UniProtKB-ARBA"/>
</dbReference>
<proteinExistence type="inferred from homology"/>
<evidence type="ECO:0000256" key="2">
    <source>
        <dbReference type="ARBA" id="ARBA00023274"/>
    </source>
</evidence>
<comment type="similarity">
    <text evidence="3">Belongs to the bacterial ribosomal protein bS16 family.</text>
</comment>
<reference evidence="4" key="1">
    <citation type="submission" date="2022-02" db="EMBL/GenBank/DDBJ databases">
        <title>Paenibacillus sp. MBLB1832 Whole Genome Shotgun Sequencing.</title>
        <authorList>
            <person name="Hwang C.Y."/>
            <person name="Cho E.-S."/>
            <person name="Seo M.-J."/>
        </authorList>
    </citation>
    <scope>NUCLEOTIDE SEQUENCE</scope>
    <source>
        <strain evidence="4">MBLB1832</strain>
    </source>
</reference>
<keyword evidence="1 3" id="KW-0689">Ribosomal protein</keyword>
<gene>
    <name evidence="3 4" type="primary">rpsP</name>
    <name evidence="4" type="ORF">MJB10_11175</name>
</gene>
<protein>
    <recommendedName>
        <fullName evidence="3">Small ribosomal subunit protein bS16</fullName>
    </recommendedName>
</protein>
<evidence type="ECO:0000313" key="4">
    <source>
        <dbReference type="EMBL" id="WNR46619.1"/>
    </source>
</evidence>
<dbReference type="KEGG" id="proo:MJB10_11175"/>
<dbReference type="RefSeq" id="WP_314804835.1">
    <property type="nucleotide sequence ID" value="NZ_CP130319.1"/>
</dbReference>
<dbReference type="GO" id="GO:0015935">
    <property type="term" value="C:small ribosomal subunit"/>
    <property type="evidence" value="ECO:0007669"/>
    <property type="project" value="TreeGrafter"/>
</dbReference>
<evidence type="ECO:0000256" key="3">
    <source>
        <dbReference type="HAMAP-Rule" id="MF_00385"/>
    </source>
</evidence>
<dbReference type="NCBIfam" id="TIGR00002">
    <property type="entry name" value="S16"/>
    <property type="match status" value="1"/>
</dbReference>
<dbReference type="GO" id="GO:0003735">
    <property type="term" value="F:structural constituent of ribosome"/>
    <property type="evidence" value="ECO:0007669"/>
    <property type="project" value="InterPro"/>
</dbReference>
<dbReference type="PANTHER" id="PTHR12919:SF20">
    <property type="entry name" value="SMALL RIBOSOMAL SUBUNIT PROTEIN BS16M"/>
    <property type="match status" value="1"/>
</dbReference>
<dbReference type="FunFam" id="3.30.1320.10:FF:000002">
    <property type="entry name" value="30S ribosomal protein S16"/>
    <property type="match status" value="1"/>
</dbReference>
<evidence type="ECO:0000313" key="5">
    <source>
        <dbReference type="Proteomes" id="UP001304650"/>
    </source>
</evidence>
<sequence>MAVRIRLKRVGAHKAPFYRVVVSDSRSPRDGRFIEEIGTYNPITEPAAVVLDEEKALKWLQTGAQPSDTVRSLFSKAGLMTKFHELKLQK</sequence>
<accession>A0AA96LST7</accession>
<dbReference type="PROSITE" id="PS00732">
    <property type="entry name" value="RIBOSOMAL_S16"/>
    <property type="match status" value="1"/>
</dbReference>
<dbReference type="AlphaFoldDB" id="A0AA96LST7"/>
<dbReference type="Gene3D" id="3.30.1320.10">
    <property type="match status" value="1"/>
</dbReference>
<dbReference type="InterPro" id="IPR020592">
    <property type="entry name" value="Ribosomal_bS16_CS"/>
</dbReference>